<evidence type="ECO:0000313" key="3">
    <source>
        <dbReference type="EMBL" id="SEQ47179.1"/>
    </source>
</evidence>
<dbReference type="OrthoDB" id="5448848at2"/>
<name>A0A1H9GAR6_9GAMM</name>
<dbReference type="Proteomes" id="UP000242515">
    <property type="component" value="Unassembled WGS sequence"/>
</dbReference>
<protein>
    <submittedName>
        <fullName evidence="3">Uncharacterized protein</fullName>
    </submittedName>
</protein>
<evidence type="ECO:0000313" key="4">
    <source>
        <dbReference type="Proteomes" id="UP000242515"/>
    </source>
</evidence>
<accession>A0A1H9GAR6</accession>
<feature type="transmembrane region" description="Helical" evidence="2">
    <location>
        <begin position="188"/>
        <end position="207"/>
    </location>
</feature>
<feature type="region of interest" description="Disordered" evidence="1">
    <location>
        <begin position="368"/>
        <end position="388"/>
    </location>
</feature>
<dbReference type="AlphaFoldDB" id="A0A1H9GAR6"/>
<dbReference type="RefSeq" id="WP_092673802.1">
    <property type="nucleotide sequence ID" value="NZ_FOGC01000003.1"/>
</dbReference>
<reference evidence="4" key="1">
    <citation type="submission" date="2016-10" db="EMBL/GenBank/DDBJ databases">
        <authorList>
            <person name="Varghese N."/>
            <person name="Submissions S."/>
        </authorList>
    </citation>
    <scope>NUCLEOTIDE SEQUENCE [LARGE SCALE GENOMIC DNA]</scope>
    <source>
        <strain evidence="4">8N4</strain>
    </source>
</reference>
<proteinExistence type="predicted"/>
<keyword evidence="2" id="KW-1133">Transmembrane helix</keyword>
<sequence>MSKAGLQIEKGQEYIAVKVEGIPLGRYAPQIFQLLSQHGLDTVRVALAQPVFSDQGIALQWFPQVSAQTLTPWRQATLSQQVRCLAQLIEMAKSIDALRQHITPPSSRSLTIIDQILQNLTVIPSIEAIFLADQQPLLLHWGYYCQDRIAVDLPSLYHRLQQQLEAESPPPPCEHTEISPSHSTQRAFIYYLAAVVVALFIVGAIALNATRPGLEQPLATYPPVVSTVDEVKKSLEGAIAASRSLPLHPAELIAPPPEVKPIQVKKTRVPLMIPARSRYLGNTDFLEGAWLANLNKNNKITTLSYHFTHGQAKTHIVTGQQNCSTTSQASFTSTGKLIINATKARCNDGTTLPAITLICEKSAPNTQCRWKQNPSTPQPIELYSERKQ</sequence>
<keyword evidence="2" id="KW-0472">Membrane</keyword>
<dbReference type="STRING" id="988801.SAMN05216522_103137"/>
<gene>
    <name evidence="3" type="ORF">SAMN05216522_103137</name>
</gene>
<keyword evidence="4" id="KW-1185">Reference proteome</keyword>
<evidence type="ECO:0000256" key="2">
    <source>
        <dbReference type="SAM" id="Phobius"/>
    </source>
</evidence>
<dbReference type="EMBL" id="FOGC01000003">
    <property type="protein sequence ID" value="SEQ47179.1"/>
    <property type="molecule type" value="Genomic_DNA"/>
</dbReference>
<evidence type="ECO:0000256" key="1">
    <source>
        <dbReference type="SAM" id="MobiDB-lite"/>
    </source>
</evidence>
<keyword evidence="2" id="KW-0812">Transmembrane</keyword>
<organism evidence="3 4">
    <name type="scientific">Rosenbergiella nectarea</name>
    <dbReference type="NCBI Taxonomy" id="988801"/>
    <lineage>
        <taxon>Bacteria</taxon>
        <taxon>Pseudomonadati</taxon>
        <taxon>Pseudomonadota</taxon>
        <taxon>Gammaproteobacteria</taxon>
        <taxon>Enterobacterales</taxon>
        <taxon>Erwiniaceae</taxon>
        <taxon>Rosenbergiella</taxon>
    </lineage>
</organism>